<protein>
    <recommendedName>
        <fullName evidence="4">Lipoprotein</fullName>
    </recommendedName>
</protein>
<keyword evidence="1" id="KW-0472">Membrane</keyword>
<reference evidence="2 3" key="1">
    <citation type="submission" date="2016-07" db="EMBL/GenBank/DDBJ databases">
        <title>Draft genome of a psychrotolerant acidophile Acidithiobacillus ferrivorans strain YL15.</title>
        <authorList>
            <person name="Peng T."/>
            <person name="Ma L."/>
            <person name="Nan M."/>
            <person name="An N."/>
            <person name="Wang M."/>
            <person name="Qiu G."/>
            <person name="Zeng W."/>
        </authorList>
    </citation>
    <scope>NUCLEOTIDE SEQUENCE [LARGE SCALE GENOMIC DNA]</scope>
    <source>
        <strain evidence="2 3">YL15</strain>
    </source>
</reference>
<keyword evidence="1" id="KW-1133">Transmembrane helix</keyword>
<dbReference type="PROSITE" id="PS51257">
    <property type="entry name" value="PROKAR_LIPOPROTEIN"/>
    <property type="match status" value="1"/>
</dbReference>
<dbReference type="AlphaFoldDB" id="A0A1B9C0G7"/>
<gene>
    <name evidence="2" type="ORF">BBC27_08130</name>
</gene>
<evidence type="ECO:0000256" key="1">
    <source>
        <dbReference type="SAM" id="Phobius"/>
    </source>
</evidence>
<organism evidence="2 3">
    <name type="scientific">Acidithiobacillus ferrivorans</name>
    <dbReference type="NCBI Taxonomy" id="160808"/>
    <lineage>
        <taxon>Bacteria</taxon>
        <taxon>Pseudomonadati</taxon>
        <taxon>Pseudomonadota</taxon>
        <taxon>Acidithiobacillia</taxon>
        <taxon>Acidithiobacillales</taxon>
        <taxon>Acidithiobacillaceae</taxon>
        <taxon>Acidithiobacillus</taxon>
    </lineage>
</organism>
<keyword evidence="1" id="KW-0812">Transmembrane</keyword>
<evidence type="ECO:0000313" key="2">
    <source>
        <dbReference type="EMBL" id="OCB03424.1"/>
    </source>
</evidence>
<name>A0A1B9C0G7_9PROT</name>
<evidence type="ECO:0000313" key="3">
    <source>
        <dbReference type="Proteomes" id="UP000093129"/>
    </source>
</evidence>
<proteinExistence type="predicted"/>
<dbReference type="EMBL" id="MASQ01000067">
    <property type="protein sequence ID" value="OCB03424.1"/>
    <property type="molecule type" value="Genomic_DNA"/>
</dbReference>
<dbReference type="RefSeq" id="WP_065412891.1">
    <property type="nucleotide sequence ID" value="NZ_MASQ01000067.1"/>
</dbReference>
<evidence type="ECO:0008006" key="4">
    <source>
        <dbReference type="Google" id="ProtNLM"/>
    </source>
</evidence>
<feature type="transmembrane region" description="Helical" evidence="1">
    <location>
        <begin position="39"/>
        <end position="61"/>
    </location>
</feature>
<comment type="caution">
    <text evidence="2">The sequence shown here is derived from an EMBL/GenBank/DDBJ whole genome shotgun (WGS) entry which is preliminary data.</text>
</comment>
<accession>A0A1B9C0G7</accession>
<feature type="transmembrane region" description="Helical" evidence="1">
    <location>
        <begin position="73"/>
        <end position="94"/>
    </location>
</feature>
<sequence length="100" mass="10868">MNQTKRKTCIGWMLVAIASCGTAGALVAMIVIGHPQMGWLIPALGAVLWVSLALLFGAWKLQMEVPESDIHPLIYFIAVVFAVIMGMIIFYGAVHQAFAH</sequence>
<feature type="transmembrane region" description="Helical" evidence="1">
    <location>
        <begin position="12"/>
        <end position="33"/>
    </location>
</feature>
<dbReference type="Proteomes" id="UP000093129">
    <property type="component" value="Unassembled WGS sequence"/>
</dbReference>